<protein>
    <submittedName>
        <fullName evidence="1">Uncharacterized protein</fullName>
    </submittedName>
</protein>
<sequence length="142" mass="16758">MDMDTIHPHARDVYIPYFTGATKKIWTFTRLLTYDKLVRKILKHQEMDLNQWHVRMTMRVPSFYEDMNNNEFEPIQSQTFQMSSILMYQGLRIIQTFEDDENDEDADAYYDISSASDNDNDDNDEEDDISTPVNPLSSTIVN</sequence>
<proteinExistence type="predicted"/>
<reference evidence="2" key="1">
    <citation type="journal article" date="2023" name="Nat. Plants">
        <title>Single-cell RNA sequencing provides a high-resolution roadmap for understanding the multicellular compartmentation of specialized metabolism.</title>
        <authorList>
            <person name="Sun S."/>
            <person name="Shen X."/>
            <person name="Li Y."/>
            <person name="Li Y."/>
            <person name="Wang S."/>
            <person name="Li R."/>
            <person name="Zhang H."/>
            <person name="Shen G."/>
            <person name="Guo B."/>
            <person name="Wei J."/>
            <person name="Xu J."/>
            <person name="St-Pierre B."/>
            <person name="Chen S."/>
            <person name="Sun C."/>
        </authorList>
    </citation>
    <scope>NUCLEOTIDE SEQUENCE [LARGE SCALE GENOMIC DNA]</scope>
</reference>
<accession>A0ACC0BJ89</accession>
<gene>
    <name evidence="1" type="ORF">M9H77_13038</name>
</gene>
<organism evidence="1 2">
    <name type="scientific">Catharanthus roseus</name>
    <name type="common">Madagascar periwinkle</name>
    <name type="synonym">Vinca rosea</name>
    <dbReference type="NCBI Taxonomy" id="4058"/>
    <lineage>
        <taxon>Eukaryota</taxon>
        <taxon>Viridiplantae</taxon>
        <taxon>Streptophyta</taxon>
        <taxon>Embryophyta</taxon>
        <taxon>Tracheophyta</taxon>
        <taxon>Spermatophyta</taxon>
        <taxon>Magnoliopsida</taxon>
        <taxon>eudicotyledons</taxon>
        <taxon>Gunneridae</taxon>
        <taxon>Pentapetalae</taxon>
        <taxon>asterids</taxon>
        <taxon>lamiids</taxon>
        <taxon>Gentianales</taxon>
        <taxon>Apocynaceae</taxon>
        <taxon>Rauvolfioideae</taxon>
        <taxon>Vinceae</taxon>
        <taxon>Catharanthinae</taxon>
        <taxon>Catharanthus</taxon>
    </lineage>
</organism>
<dbReference type="Proteomes" id="UP001060085">
    <property type="component" value="Linkage Group LG03"/>
</dbReference>
<name>A0ACC0BJ89_CATRO</name>
<keyword evidence="2" id="KW-1185">Reference proteome</keyword>
<dbReference type="EMBL" id="CM044703">
    <property type="protein sequence ID" value="KAI5672674.1"/>
    <property type="molecule type" value="Genomic_DNA"/>
</dbReference>
<evidence type="ECO:0000313" key="2">
    <source>
        <dbReference type="Proteomes" id="UP001060085"/>
    </source>
</evidence>
<comment type="caution">
    <text evidence="1">The sequence shown here is derived from an EMBL/GenBank/DDBJ whole genome shotgun (WGS) entry which is preliminary data.</text>
</comment>
<evidence type="ECO:0000313" key="1">
    <source>
        <dbReference type="EMBL" id="KAI5672674.1"/>
    </source>
</evidence>